<dbReference type="InterPro" id="IPR003593">
    <property type="entry name" value="AAA+_ATPase"/>
</dbReference>
<dbReference type="GO" id="GO:0016887">
    <property type="term" value="F:ATP hydrolysis activity"/>
    <property type="evidence" value="ECO:0007669"/>
    <property type="project" value="InterPro"/>
</dbReference>
<evidence type="ECO:0000256" key="2">
    <source>
        <dbReference type="ARBA" id="ARBA00022448"/>
    </source>
</evidence>
<dbReference type="EMBL" id="CADCWG010000029">
    <property type="protein sequence ID" value="CAA9537933.1"/>
    <property type="molecule type" value="Genomic_DNA"/>
</dbReference>
<evidence type="ECO:0000313" key="6">
    <source>
        <dbReference type="EMBL" id="CAA9537933.1"/>
    </source>
</evidence>
<accession>A0A6J4U1L4</accession>
<keyword evidence="2" id="KW-0813">Transport</keyword>
<comment type="similarity">
    <text evidence="1">Belongs to the ABC transporter superfamily.</text>
</comment>
<dbReference type="InterPro" id="IPR017871">
    <property type="entry name" value="ABC_transporter-like_CS"/>
</dbReference>
<keyword evidence="3" id="KW-0547">Nucleotide-binding</keyword>
<dbReference type="SUPFAM" id="SSF54631">
    <property type="entry name" value="CBS-domain pair"/>
    <property type="match status" value="1"/>
</dbReference>
<reference evidence="6" key="1">
    <citation type="submission" date="2020-02" db="EMBL/GenBank/DDBJ databases">
        <authorList>
            <person name="Meier V. D."/>
        </authorList>
    </citation>
    <scope>NUCLEOTIDE SEQUENCE</scope>
    <source>
        <strain evidence="6">AVDCRST_MAG49</strain>
    </source>
</reference>
<dbReference type="GO" id="GO:0015697">
    <property type="term" value="P:quaternary ammonium group transport"/>
    <property type="evidence" value="ECO:0007669"/>
    <property type="project" value="UniProtKB-ARBA"/>
</dbReference>
<dbReference type="PANTHER" id="PTHR43117">
    <property type="entry name" value="OSMOPROTECTANT IMPORT ATP-BINDING PROTEIN OSMV"/>
    <property type="match status" value="1"/>
</dbReference>
<dbReference type="AlphaFoldDB" id="A0A6J4U1L4"/>
<dbReference type="PANTHER" id="PTHR43117:SF4">
    <property type="entry name" value="OSMOPROTECTANT IMPORT ATP-BINDING PROTEIN OSMV"/>
    <property type="match status" value="1"/>
</dbReference>
<dbReference type="InterPro" id="IPR027417">
    <property type="entry name" value="P-loop_NTPase"/>
</dbReference>
<gene>
    <name evidence="6" type="ORF">AVDCRST_MAG49-508</name>
</gene>
<dbReference type="PROSITE" id="PS00211">
    <property type="entry name" value="ABC_TRANSPORTER_1"/>
    <property type="match status" value="1"/>
</dbReference>
<dbReference type="SUPFAM" id="SSF52540">
    <property type="entry name" value="P-loop containing nucleoside triphosphate hydrolases"/>
    <property type="match status" value="1"/>
</dbReference>
<dbReference type="FunFam" id="3.40.50.300:FF:000425">
    <property type="entry name" value="Probable ABC transporter, ATP-binding subunit"/>
    <property type="match status" value="1"/>
</dbReference>
<dbReference type="InterPro" id="IPR046342">
    <property type="entry name" value="CBS_dom_sf"/>
</dbReference>
<proteinExistence type="inferred from homology"/>
<dbReference type="Gene3D" id="3.40.50.300">
    <property type="entry name" value="P-loop containing nucleotide triphosphate hydrolases"/>
    <property type="match status" value="1"/>
</dbReference>
<protein>
    <submittedName>
        <fullName evidence="6">ABC transporter, ATP-binding protein (Cluster 13, osmolytes)</fullName>
    </submittedName>
</protein>
<feature type="domain" description="ABC transporter" evidence="5">
    <location>
        <begin position="24"/>
        <end position="260"/>
    </location>
</feature>
<evidence type="ECO:0000259" key="5">
    <source>
        <dbReference type="PROSITE" id="PS50893"/>
    </source>
</evidence>
<evidence type="ECO:0000256" key="1">
    <source>
        <dbReference type="ARBA" id="ARBA00005417"/>
    </source>
</evidence>
<dbReference type="Pfam" id="PF00005">
    <property type="entry name" value="ABC_tran"/>
    <property type="match status" value="1"/>
</dbReference>
<organism evidence="6">
    <name type="scientific">uncultured Thermomicrobiales bacterium</name>
    <dbReference type="NCBI Taxonomy" id="1645740"/>
    <lineage>
        <taxon>Bacteria</taxon>
        <taxon>Pseudomonadati</taxon>
        <taxon>Thermomicrobiota</taxon>
        <taxon>Thermomicrobia</taxon>
        <taxon>Thermomicrobiales</taxon>
        <taxon>environmental samples</taxon>
    </lineage>
</organism>
<dbReference type="PROSITE" id="PS50893">
    <property type="entry name" value="ABC_TRANSPORTER_2"/>
    <property type="match status" value="1"/>
</dbReference>
<evidence type="ECO:0000256" key="4">
    <source>
        <dbReference type="ARBA" id="ARBA00022840"/>
    </source>
</evidence>
<keyword evidence="4 6" id="KW-0067">ATP-binding</keyword>
<name>A0A6J4U1L4_9BACT</name>
<dbReference type="InterPro" id="IPR003439">
    <property type="entry name" value="ABC_transporter-like_ATP-bd"/>
</dbReference>
<dbReference type="GO" id="GO:0005524">
    <property type="term" value="F:ATP binding"/>
    <property type="evidence" value="ECO:0007669"/>
    <property type="project" value="UniProtKB-KW"/>
</dbReference>
<dbReference type="SMART" id="SM00382">
    <property type="entry name" value="AAA"/>
    <property type="match status" value="1"/>
</dbReference>
<sequence>MATRTGAAESHANGAGRAAGGSAIDYVGVSKDFGGGGRSAVSEITLSVAPGRFVVLIGPSGCGKTTLLKMTNRLYEPTAGRITIDGTEVHSLPAPALRRQIGYVIQQTGLFPHMRIGDNIAVVPRLLRWDKARVAHRVDELLDLVGLPPAEYRHRFPAQLSGGQQQRVGLARALAAEPSTLLMDEPFGALDAITRTRLQGELQRIHRRFGQTIIFVTHDIDEAVRLADEIVVMRDGLVVQHGPPLEVVTTPADAFVAELVGADDVLRRLSLLPVGSAMRPLDRANGATGAALPAGPTVTRSAALRDALGTLLESHEDHLTVVDEDARPIGTIDLETIQAVSGRAATGAEGVSPHADVLRA</sequence>
<evidence type="ECO:0000256" key="3">
    <source>
        <dbReference type="ARBA" id="ARBA00022741"/>
    </source>
</evidence>